<protein>
    <recommendedName>
        <fullName evidence="7">Chromo domain-containing protein</fullName>
    </recommendedName>
</protein>
<feature type="compositionally biased region" description="Polar residues" evidence="4">
    <location>
        <begin position="189"/>
        <end position="210"/>
    </location>
</feature>
<evidence type="ECO:0000256" key="3">
    <source>
        <dbReference type="PROSITE-ProRule" id="PRU00023"/>
    </source>
</evidence>
<accession>A0A8S1GTR5</accession>
<keyword evidence="2 3" id="KW-0040">ANK repeat</keyword>
<evidence type="ECO:0000256" key="2">
    <source>
        <dbReference type="ARBA" id="ARBA00023043"/>
    </source>
</evidence>
<name>A0A8S1GTR5_9PELO</name>
<reference evidence="5" key="1">
    <citation type="submission" date="2020-10" db="EMBL/GenBank/DDBJ databases">
        <authorList>
            <person name="Kikuchi T."/>
        </authorList>
    </citation>
    <scope>NUCLEOTIDE SEQUENCE</scope>
    <source>
        <strain evidence="5">NKZ352</strain>
    </source>
</reference>
<evidence type="ECO:0000256" key="1">
    <source>
        <dbReference type="ARBA" id="ARBA00022737"/>
    </source>
</evidence>
<dbReference type="OrthoDB" id="424503at2759"/>
<feature type="region of interest" description="Disordered" evidence="4">
    <location>
        <begin position="181"/>
        <end position="410"/>
    </location>
</feature>
<dbReference type="Gene3D" id="2.40.50.40">
    <property type="match status" value="1"/>
</dbReference>
<feature type="repeat" description="ANK" evidence="3">
    <location>
        <begin position="559"/>
        <end position="585"/>
    </location>
</feature>
<evidence type="ECO:0008006" key="7">
    <source>
        <dbReference type="Google" id="ProtNLM"/>
    </source>
</evidence>
<dbReference type="PROSITE" id="PS50088">
    <property type="entry name" value="ANK_REPEAT"/>
    <property type="match status" value="2"/>
</dbReference>
<dbReference type="InterPro" id="IPR002110">
    <property type="entry name" value="Ankyrin_rpt"/>
</dbReference>
<dbReference type="Proteomes" id="UP000835052">
    <property type="component" value="Unassembled WGS sequence"/>
</dbReference>
<dbReference type="Pfam" id="PF12796">
    <property type="entry name" value="Ank_2"/>
    <property type="match status" value="1"/>
</dbReference>
<dbReference type="SMART" id="SM00248">
    <property type="entry name" value="ANK"/>
    <property type="match status" value="2"/>
</dbReference>
<evidence type="ECO:0000256" key="4">
    <source>
        <dbReference type="SAM" id="MobiDB-lite"/>
    </source>
</evidence>
<feature type="compositionally biased region" description="Basic residues" evidence="4">
    <location>
        <begin position="333"/>
        <end position="342"/>
    </location>
</feature>
<dbReference type="PANTHER" id="PTHR24198">
    <property type="entry name" value="ANKYRIN REPEAT AND PROTEIN KINASE DOMAIN-CONTAINING PROTEIN"/>
    <property type="match status" value="1"/>
</dbReference>
<dbReference type="PANTHER" id="PTHR24198:SF165">
    <property type="entry name" value="ANKYRIN REPEAT-CONTAINING PROTEIN-RELATED"/>
    <property type="match status" value="1"/>
</dbReference>
<comment type="caution">
    <text evidence="5">The sequence shown here is derived from an EMBL/GenBank/DDBJ whole genome shotgun (WGS) entry which is preliminary data.</text>
</comment>
<dbReference type="AlphaFoldDB" id="A0A8S1GTR5"/>
<feature type="compositionally biased region" description="Low complexity" evidence="4">
    <location>
        <begin position="367"/>
        <end position="379"/>
    </location>
</feature>
<dbReference type="Gene3D" id="1.25.40.20">
    <property type="entry name" value="Ankyrin repeat-containing domain"/>
    <property type="match status" value="1"/>
</dbReference>
<evidence type="ECO:0000313" key="6">
    <source>
        <dbReference type="Proteomes" id="UP000835052"/>
    </source>
</evidence>
<dbReference type="CDD" id="cd00024">
    <property type="entry name" value="CD_CSD"/>
    <property type="match status" value="1"/>
</dbReference>
<gene>
    <name evidence="5" type="ORF">CAUJ_LOCUS2051</name>
</gene>
<keyword evidence="6" id="KW-1185">Reference proteome</keyword>
<organism evidence="5 6">
    <name type="scientific">Caenorhabditis auriculariae</name>
    <dbReference type="NCBI Taxonomy" id="2777116"/>
    <lineage>
        <taxon>Eukaryota</taxon>
        <taxon>Metazoa</taxon>
        <taxon>Ecdysozoa</taxon>
        <taxon>Nematoda</taxon>
        <taxon>Chromadorea</taxon>
        <taxon>Rhabditida</taxon>
        <taxon>Rhabditina</taxon>
        <taxon>Rhabditomorpha</taxon>
        <taxon>Rhabditoidea</taxon>
        <taxon>Rhabditidae</taxon>
        <taxon>Peloderinae</taxon>
        <taxon>Caenorhabditis</taxon>
    </lineage>
</organism>
<proteinExistence type="predicted"/>
<dbReference type="SUPFAM" id="SSF48403">
    <property type="entry name" value="Ankyrin repeat"/>
    <property type="match status" value="1"/>
</dbReference>
<evidence type="ECO:0000313" key="5">
    <source>
        <dbReference type="EMBL" id="CAD6186132.1"/>
    </source>
</evidence>
<feature type="repeat" description="ANK" evidence="3">
    <location>
        <begin position="526"/>
        <end position="558"/>
    </location>
</feature>
<feature type="compositionally biased region" description="Pro residues" evidence="4">
    <location>
        <begin position="392"/>
        <end position="401"/>
    </location>
</feature>
<dbReference type="InterPro" id="IPR036770">
    <property type="entry name" value="Ankyrin_rpt-contain_sf"/>
</dbReference>
<dbReference type="EMBL" id="CAJGYM010000004">
    <property type="protein sequence ID" value="CAD6186132.1"/>
    <property type="molecule type" value="Genomic_DNA"/>
</dbReference>
<sequence length="744" mass="83581">MELNEDVEVITLNSEGTDDITTIDLEEEAEEDDDDDVFEMEAVLDVRWCHKKKCLLYLIKWFQDDNTTWENESACISSESVGMLEEFRRTHTEKIAAILEQQEKKKGERKARNQKKLWEYVEAPNPEDNPLAPRELTVNDEYYGLPVKQLQGESRRLFDPTHRQTETDLLLATMAAEGARASRSKTAKLLQSTTGSDGSGCPSRSETPTSREPLKLTIKLPLKAPGPGRGRKKKTDEGVPSQVSAVKVKKESAKPRKKPGSKKASSVEPTEAVESTEESSFPQKISPEKVEDPDIQMAEIPPEPATPAKGVRGRKKVTAVKVSEAPVDAEKQKKGRGGRKKKDVLVAPPIEDVQVEKEEEKMEVDDPVPSSSSSEQPQQKKLRDSGEQKALTPPPAEPDPPSNRNGRDDVLVGWGKKLSLSKADPNKAAGDAIRSAVRVESLREPSQETLEMAILSGDIKLAQRLASAIKFDPNRLIDWRDHNTKKPLLHLVINKLQSVNSGQYEWIARLLIKICPQKIFAVRDLDGNIPLHEAVYAQKTELVRFMVRAGSPVDYQNRKKLTPLAVAVRLRNINIVRILIEHGASYHHIVATDQRTTDVINGIDSAISNEFRKARLSIYGAIKEIKPVTPVFMFARHDSNSLKDSFKFDYDEYPQGTFLMFIMPITYHRIQKTWIVRKSAEKLTRAPLFNGLPMHHAHSVTMPLVFFACPNHGENIFEITLNNISWNQGISIAVQFVQYELTAH</sequence>
<dbReference type="SUPFAM" id="SSF54160">
    <property type="entry name" value="Chromo domain-like"/>
    <property type="match status" value="1"/>
</dbReference>
<dbReference type="PROSITE" id="PS50297">
    <property type="entry name" value="ANK_REP_REGION"/>
    <property type="match status" value="2"/>
</dbReference>
<keyword evidence="1" id="KW-0677">Repeat</keyword>
<dbReference type="InterPro" id="IPR016197">
    <property type="entry name" value="Chromo-like_dom_sf"/>
</dbReference>